<dbReference type="AlphaFoldDB" id="A0A9Q0Y3B9"/>
<dbReference type="InterPro" id="IPR027834">
    <property type="entry name" value="PTCRA"/>
</dbReference>
<dbReference type="InterPro" id="IPR013783">
    <property type="entry name" value="Ig-like_fold"/>
</dbReference>
<dbReference type="Gene3D" id="2.60.40.10">
    <property type="entry name" value="Immunoglobulins"/>
    <property type="match status" value="1"/>
</dbReference>
<dbReference type="PROSITE" id="PS50835">
    <property type="entry name" value="IG_LIKE"/>
    <property type="match status" value="1"/>
</dbReference>
<proteinExistence type="predicted"/>
<dbReference type="PANTHER" id="PTHR37866:SF1">
    <property type="entry name" value="PRE T-CELL ANTIGEN RECEPTOR ALPHA"/>
    <property type="match status" value="1"/>
</dbReference>
<accession>A0A9Q0Y3B9</accession>
<sequence length="153" mass="16861">MIINGERKTLVLCLANAVSEDALGAVWFSSGNGSVLEPSNYGISQEEDGTFSAISHISISTQEFESWDTITCYVAQNQTSSNWSTSSLQISEENVDDPCLDESQGGQDQTFSPDIQQHNHFQVLLLLSARILLFKILLSDVLMTCCLIYKSET</sequence>
<dbReference type="OrthoDB" id="8930604at2759"/>
<reference evidence="2" key="1">
    <citation type="journal article" date="2023" name="DNA Res.">
        <title>Chromosome-level genome assembly of Phrynocephalus forsythii using third-generation DNA sequencing and Hi-C analysis.</title>
        <authorList>
            <person name="Qi Y."/>
            <person name="Zhao W."/>
            <person name="Zhao Y."/>
            <person name="Niu C."/>
            <person name="Cao S."/>
            <person name="Zhang Y."/>
        </authorList>
    </citation>
    <scope>NUCLEOTIDE SEQUENCE</scope>
    <source>
        <tissue evidence="2">Muscle</tissue>
    </source>
</reference>
<dbReference type="InterPro" id="IPR036179">
    <property type="entry name" value="Ig-like_dom_sf"/>
</dbReference>
<protein>
    <recommendedName>
        <fullName evidence="1">Ig-like domain-containing protein</fullName>
    </recommendedName>
</protein>
<gene>
    <name evidence="2" type="ORF">JRQ81_005050</name>
</gene>
<dbReference type="InterPro" id="IPR007110">
    <property type="entry name" value="Ig-like_dom"/>
</dbReference>
<dbReference type="Proteomes" id="UP001142489">
    <property type="component" value="Unassembled WGS sequence"/>
</dbReference>
<name>A0A9Q0Y3B9_9SAUR</name>
<feature type="domain" description="Ig-like" evidence="1">
    <location>
        <begin position="1"/>
        <end position="91"/>
    </location>
</feature>
<evidence type="ECO:0000313" key="2">
    <source>
        <dbReference type="EMBL" id="KAJ7341208.1"/>
    </source>
</evidence>
<evidence type="ECO:0000259" key="1">
    <source>
        <dbReference type="PROSITE" id="PS50835"/>
    </source>
</evidence>
<comment type="caution">
    <text evidence="2">The sequence shown here is derived from an EMBL/GenBank/DDBJ whole genome shotgun (WGS) entry which is preliminary data.</text>
</comment>
<organism evidence="2 3">
    <name type="scientific">Phrynocephalus forsythii</name>
    <dbReference type="NCBI Taxonomy" id="171643"/>
    <lineage>
        <taxon>Eukaryota</taxon>
        <taxon>Metazoa</taxon>
        <taxon>Chordata</taxon>
        <taxon>Craniata</taxon>
        <taxon>Vertebrata</taxon>
        <taxon>Euteleostomi</taxon>
        <taxon>Lepidosauria</taxon>
        <taxon>Squamata</taxon>
        <taxon>Bifurcata</taxon>
        <taxon>Unidentata</taxon>
        <taxon>Episquamata</taxon>
        <taxon>Toxicofera</taxon>
        <taxon>Iguania</taxon>
        <taxon>Acrodonta</taxon>
        <taxon>Agamidae</taxon>
        <taxon>Agaminae</taxon>
        <taxon>Phrynocephalus</taxon>
    </lineage>
</organism>
<evidence type="ECO:0000313" key="3">
    <source>
        <dbReference type="Proteomes" id="UP001142489"/>
    </source>
</evidence>
<dbReference type="SUPFAM" id="SSF48726">
    <property type="entry name" value="Immunoglobulin"/>
    <property type="match status" value="1"/>
</dbReference>
<dbReference type="Pfam" id="PF15028">
    <property type="entry name" value="PTCRA"/>
    <property type="match status" value="1"/>
</dbReference>
<keyword evidence="3" id="KW-1185">Reference proteome</keyword>
<dbReference type="PANTHER" id="PTHR37866">
    <property type="entry name" value="PRE T-CELL ANTIGEN RECEPTOR ALPHA"/>
    <property type="match status" value="1"/>
</dbReference>
<dbReference type="EMBL" id="JAPFRF010000002">
    <property type="protein sequence ID" value="KAJ7341208.1"/>
    <property type="molecule type" value="Genomic_DNA"/>
</dbReference>